<reference evidence="2" key="1">
    <citation type="submission" date="2018-06" db="EMBL/GenBank/DDBJ databases">
        <authorList>
            <person name="Zhirakovskaya E."/>
        </authorList>
    </citation>
    <scope>NUCLEOTIDE SEQUENCE</scope>
</reference>
<dbReference type="AlphaFoldDB" id="A0A3B0TDI8"/>
<keyword evidence="1" id="KW-0812">Transmembrane</keyword>
<keyword evidence="1" id="KW-1133">Transmembrane helix</keyword>
<keyword evidence="1" id="KW-0472">Membrane</keyword>
<proteinExistence type="predicted"/>
<evidence type="ECO:0000313" key="2">
    <source>
        <dbReference type="EMBL" id="VAW06884.1"/>
    </source>
</evidence>
<sequence length="460" mass="47618">MSKLETRLRIGLTEAAELLPDEKADVQPATRSGSGDRSRGMFVALAAMAVVVVAVGGPLLFLGSRTDGAAPGAAAAGSYPVASYIPDGVDTVYGSFVVPDPSSPASVVAVVARSQDNGFSDAVVITVTDSVEVTFPSGIEVDVAGRPAAMFRNKGRATVAWQQGVYSISVSSPLGDADLAQAVASVIVIDAEVPFGVSMLDVGALPDGLSALGVVWRQSVDPTPMVAMLSSVAGEPPLIGVEVLEEPVEIVAGQWGAATETEVRDRRAYRVMRDDGVALAWALSPQTTVVVGGTLSPSEIRAVAEGLDFVAGVDWQRFYAVDNPSLPTTTLAPVGEGDGSQWGPLAVVQGGGGDNALIQGTIVITDECVLLDERGELVLLVWPSDRTEWDEGSTTVQFIDPNLGLVSIVDGQAVRLGGGGSSVQEGGLGAEEWVNSIEWLSEPSPSCVTDTRWFVSGVLN</sequence>
<organism evidence="2">
    <name type="scientific">hydrothermal vent metagenome</name>
    <dbReference type="NCBI Taxonomy" id="652676"/>
    <lineage>
        <taxon>unclassified sequences</taxon>
        <taxon>metagenomes</taxon>
        <taxon>ecological metagenomes</taxon>
    </lineage>
</organism>
<protein>
    <submittedName>
        <fullName evidence="2">Uncharacterized protein</fullName>
    </submittedName>
</protein>
<accession>A0A3B0TDI8</accession>
<evidence type="ECO:0000256" key="1">
    <source>
        <dbReference type="SAM" id="Phobius"/>
    </source>
</evidence>
<gene>
    <name evidence="2" type="ORF">MNBD_ACTINO02-111</name>
</gene>
<feature type="transmembrane region" description="Helical" evidence="1">
    <location>
        <begin position="41"/>
        <end position="61"/>
    </location>
</feature>
<name>A0A3B0TDI8_9ZZZZ</name>
<dbReference type="EMBL" id="UOEK01000373">
    <property type="protein sequence ID" value="VAW06884.1"/>
    <property type="molecule type" value="Genomic_DNA"/>
</dbReference>